<keyword evidence="2" id="KW-1185">Reference proteome</keyword>
<dbReference type="PROSITE" id="PS50835">
    <property type="entry name" value="IG_LIKE"/>
    <property type="match status" value="2"/>
</dbReference>
<dbReference type="RefSeq" id="XP_034237206.1">
    <property type="nucleotide sequence ID" value="XM_034381315.1"/>
</dbReference>
<dbReference type="Pfam" id="PF13927">
    <property type="entry name" value="Ig_3"/>
    <property type="match status" value="1"/>
</dbReference>
<dbReference type="FunFam" id="2.60.40.10:FF:000533">
    <property type="entry name" value="Uncharacterized protein, isoform A"/>
    <property type="match status" value="1"/>
</dbReference>
<evidence type="ECO:0000313" key="5">
    <source>
        <dbReference type="RefSeq" id="XP_034237206.1"/>
    </source>
</evidence>
<dbReference type="KEGG" id="tpal:117642779"/>
<dbReference type="RefSeq" id="XP_034237205.1">
    <property type="nucleotide sequence ID" value="XM_034381314.1"/>
</dbReference>
<name>A0A6P8YKE9_THRPL</name>
<dbReference type="InterPro" id="IPR007110">
    <property type="entry name" value="Ig-like_dom"/>
</dbReference>
<dbReference type="PANTHER" id="PTHR23279:SF45">
    <property type="entry name" value="DEFECTIVE PROBOSCIS EXTENSION RESPONSE 12, ISOFORM C"/>
    <property type="match status" value="1"/>
</dbReference>
<evidence type="ECO:0000313" key="2">
    <source>
        <dbReference type="Proteomes" id="UP000515158"/>
    </source>
</evidence>
<dbReference type="PANTHER" id="PTHR23279">
    <property type="entry name" value="DEFECTIVE PROBOSCIS EXTENSION RESPONSE DPR -RELATED"/>
    <property type="match status" value="1"/>
</dbReference>
<organism evidence="5">
    <name type="scientific">Thrips palmi</name>
    <name type="common">Melon thrips</name>
    <dbReference type="NCBI Taxonomy" id="161013"/>
    <lineage>
        <taxon>Eukaryota</taxon>
        <taxon>Metazoa</taxon>
        <taxon>Ecdysozoa</taxon>
        <taxon>Arthropoda</taxon>
        <taxon>Hexapoda</taxon>
        <taxon>Insecta</taxon>
        <taxon>Pterygota</taxon>
        <taxon>Neoptera</taxon>
        <taxon>Paraneoptera</taxon>
        <taxon>Thysanoptera</taxon>
        <taxon>Terebrantia</taxon>
        <taxon>Thripoidea</taxon>
        <taxon>Thripidae</taxon>
        <taxon>Thrips</taxon>
    </lineage>
</organism>
<dbReference type="GO" id="GO:0032589">
    <property type="term" value="C:neuron projection membrane"/>
    <property type="evidence" value="ECO:0007669"/>
    <property type="project" value="TreeGrafter"/>
</dbReference>
<feature type="domain" description="Ig-like" evidence="1">
    <location>
        <begin position="74"/>
        <end position="168"/>
    </location>
</feature>
<dbReference type="FunFam" id="2.60.40.10:FF:001061">
    <property type="entry name" value="Uncharacterized protein, isoform C"/>
    <property type="match status" value="1"/>
</dbReference>
<dbReference type="Proteomes" id="UP000515158">
    <property type="component" value="Unplaced"/>
</dbReference>
<dbReference type="InterPro" id="IPR036179">
    <property type="entry name" value="Ig-like_dom_sf"/>
</dbReference>
<dbReference type="OrthoDB" id="10031887at2759"/>
<dbReference type="SUPFAM" id="SSF48726">
    <property type="entry name" value="Immunoglobulin"/>
    <property type="match status" value="2"/>
</dbReference>
<sequence>MHKNQTMAAAHLDATYLQNLQSLYWDFNGTFHLSKFDDFDHTAIDELNEIKATTLAPPWLPKGPDKGKVPKELPQFDSNLVTNVTVQLGENAFLRCRVRNLGEHKVMWIRRRDWHILTSGTTTYTTDERYEVVHPEGAEEWHLVIRYVQKRDNGTYECQVPTGAGKMSHYFNLHVMVPAAFILGSGEYHIGEGSTISLVCIIENSPVPPQYVMWYHNGRMINYDTVRGGVTVSTEPGPKTHSRLVVNSATHGDSGNYTCRASNTEEDTIYVSVSNEGDNTAAIQGQGTSFTSRVAGLPFPFSVLMACLSAWRTTLSAS</sequence>
<reference evidence="3 4" key="1">
    <citation type="submission" date="2025-04" db="UniProtKB">
        <authorList>
            <consortium name="RefSeq"/>
        </authorList>
    </citation>
    <scope>IDENTIFICATION</scope>
    <source>
        <tissue evidence="3 4">Total insect</tissue>
    </source>
</reference>
<dbReference type="SMART" id="SM00408">
    <property type="entry name" value="IGc2"/>
    <property type="match status" value="2"/>
</dbReference>
<dbReference type="InterPro" id="IPR013783">
    <property type="entry name" value="Ig-like_fold"/>
</dbReference>
<proteinExistence type="predicted"/>
<evidence type="ECO:0000259" key="1">
    <source>
        <dbReference type="PROSITE" id="PS50835"/>
    </source>
</evidence>
<dbReference type="RefSeq" id="XP_034237203.1">
    <property type="nucleotide sequence ID" value="XM_034381312.1"/>
</dbReference>
<dbReference type="Gene3D" id="2.60.40.10">
    <property type="entry name" value="Immunoglobulins"/>
    <property type="match status" value="2"/>
</dbReference>
<protein>
    <submittedName>
        <fullName evidence="3 4">Hemicentin-1-like</fullName>
    </submittedName>
</protein>
<dbReference type="AlphaFoldDB" id="A0A6P8YKE9"/>
<dbReference type="InterPro" id="IPR013098">
    <property type="entry name" value="Ig_I-set"/>
</dbReference>
<dbReference type="GO" id="GO:0050808">
    <property type="term" value="P:synapse organization"/>
    <property type="evidence" value="ECO:0007669"/>
    <property type="project" value="TreeGrafter"/>
</dbReference>
<dbReference type="CDD" id="cd00096">
    <property type="entry name" value="Ig"/>
    <property type="match status" value="1"/>
</dbReference>
<evidence type="ECO:0000313" key="3">
    <source>
        <dbReference type="RefSeq" id="XP_034237203.1"/>
    </source>
</evidence>
<evidence type="ECO:0000313" key="4">
    <source>
        <dbReference type="RefSeq" id="XP_034237205.1"/>
    </source>
</evidence>
<dbReference type="InterPro" id="IPR037448">
    <property type="entry name" value="Zig-8"/>
</dbReference>
<dbReference type="Pfam" id="PF07679">
    <property type="entry name" value="I-set"/>
    <property type="match status" value="1"/>
</dbReference>
<dbReference type="InterPro" id="IPR003599">
    <property type="entry name" value="Ig_sub"/>
</dbReference>
<accession>A0A6P8YKE9</accession>
<feature type="domain" description="Ig-like" evidence="1">
    <location>
        <begin position="178"/>
        <end position="270"/>
    </location>
</feature>
<gene>
    <name evidence="3 4 5" type="primary">LOC117642779</name>
</gene>
<dbReference type="GeneID" id="117642779"/>
<dbReference type="InterPro" id="IPR003598">
    <property type="entry name" value="Ig_sub2"/>
</dbReference>
<dbReference type="SMART" id="SM00409">
    <property type="entry name" value="IG"/>
    <property type="match status" value="2"/>
</dbReference>